<dbReference type="EMBL" id="JAEACU010000010">
    <property type="protein sequence ID" value="KAH7516136.1"/>
    <property type="molecule type" value="Genomic_DNA"/>
</dbReference>
<dbReference type="InterPro" id="IPR000863">
    <property type="entry name" value="Sulfotransferase_dom"/>
</dbReference>
<evidence type="ECO:0000313" key="6">
    <source>
        <dbReference type="Proteomes" id="UP000813462"/>
    </source>
</evidence>
<dbReference type="EC" id="2.8.2.-" evidence="3"/>
<keyword evidence="2 3" id="KW-0808">Transferase</keyword>
<comment type="caution">
    <text evidence="5">The sequence shown here is derived from an EMBL/GenBank/DDBJ whole genome shotgun (WGS) entry which is preliminary data.</text>
</comment>
<organism evidence="5 6">
    <name type="scientific">Ziziphus jujuba var. spinosa</name>
    <dbReference type="NCBI Taxonomy" id="714518"/>
    <lineage>
        <taxon>Eukaryota</taxon>
        <taxon>Viridiplantae</taxon>
        <taxon>Streptophyta</taxon>
        <taxon>Embryophyta</taxon>
        <taxon>Tracheophyta</taxon>
        <taxon>Spermatophyta</taxon>
        <taxon>Magnoliopsida</taxon>
        <taxon>eudicotyledons</taxon>
        <taxon>Gunneridae</taxon>
        <taxon>Pentapetalae</taxon>
        <taxon>rosids</taxon>
        <taxon>fabids</taxon>
        <taxon>Rosales</taxon>
        <taxon>Rhamnaceae</taxon>
        <taxon>Paliureae</taxon>
        <taxon>Ziziphus</taxon>
    </lineage>
</organism>
<accession>A0A978UMT4</accession>
<dbReference type="PANTHER" id="PTHR11783">
    <property type="entry name" value="SULFOTRANSFERASE SULT"/>
    <property type="match status" value="1"/>
</dbReference>
<evidence type="ECO:0000256" key="1">
    <source>
        <dbReference type="ARBA" id="ARBA00005771"/>
    </source>
</evidence>
<dbReference type="Pfam" id="PF00685">
    <property type="entry name" value="Sulfotransfer_1"/>
    <property type="match status" value="1"/>
</dbReference>
<gene>
    <name evidence="5" type="ORF">FEM48_Zijuj10G0103100</name>
</gene>
<dbReference type="OrthoDB" id="205623at2759"/>
<protein>
    <recommendedName>
        <fullName evidence="3">Sulfotransferase</fullName>
        <ecNumber evidence="3">2.8.2.-</ecNumber>
    </recommendedName>
</protein>
<dbReference type="SUPFAM" id="SSF52540">
    <property type="entry name" value="P-loop containing nucleoside triphosphate hydrolases"/>
    <property type="match status" value="1"/>
</dbReference>
<dbReference type="Gene3D" id="3.40.50.300">
    <property type="entry name" value="P-loop containing nucleotide triphosphate hydrolases"/>
    <property type="match status" value="1"/>
</dbReference>
<reference evidence="5" key="1">
    <citation type="journal article" date="2021" name="Front. Plant Sci.">
        <title>Chromosome-Scale Genome Assembly for Chinese Sour Jujube and Insights Into Its Genome Evolution and Domestication Signature.</title>
        <authorList>
            <person name="Shen L.-Y."/>
            <person name="Luo H."/>
            <person name="Wang X.-L."/>
            <person name="Wang X.-M."/>
            <person name="Qiu X.-J."/>
            <person name="Liu H."/>
            <person name="Zhou S.-S."/>
            <person name="Jia K.-H."/>
            <person name="Nie S."/>
            <person name="Bao Y.-T."/>
            <person name="Zhang R.-G."/>
            <person name="Yun Q.-Z."/>
            <person name="Chai Y.-H."/>
            <person name="Lu J.-Y."/>
            <person name="Li Y."/>
            <person name="Zhao S.-W."/>
            <person name="Mao J.-F."/>
            <person name="Jia S.-G."/>
            <person name="Mao Y.-M."/>
        </authorList>
    </citation>
    <scope>NUCLEOTIDE SEQUENCE</scope>
    <source>
        <strain evidence="5">AT0</strain>
        <tissue evidence="5">Leaf</tissue>
    </source>
</reference>
<evidence type="ECO:0000259" key="4">
    <source>
        <dbReference type="Pfam" id="PF00685"/>
    </source>
</evidence>
<dbReference type="AlphaFoldDB" id="A0A978UMT4"/>
<evidence type="ECO:0000313" key="5">
    <source>
        <dbReference type="EMBL" id="KAH7516136.1"/>
    </source>
</evidence>
<name>A0A978UMT4_ZIZJJ</name>
<sequence>MSKTTDHYCPPDPPNYLKEDELTQECRDLLPSLPSEKGWVSTQFYLYQGFWYSVRHLPGVLSCQKHFQAKHNDIFLVSNPKSGTTWLKAIAFSLLNRVNYPNLERHPLLKNNPHVLVPFLDIGLYLENQLPDLTSLASPRLFSTHLPYVSLPESVKLSACKIVYLCRNPKDTFVSLWHFTNKLRPTGSGTNTLEESFDKFCRGVSIYGPFWDHLLGYWKESLERSEKVLFMKFEEMKEQPILQLRRLAEFIGCPFSPQEEENGVVEDILRLCSFETLSNLEVNKNGKLSSGMDNKAFFGRGEVGDWMDHLTAEMAQELDSIIRQKLNGSGLKF</sequence>
<dbReference type="GO" id="GO:0008146">
    <property type="term" value="F:sulfotransferase activity"/>
    <property type="evidence" value="ECO:0007669"/>
    <property type="project" value="InterPro"/>
</dbReference>
<evidence type="ECO:0000256" key="2">
    <source>
        <dbReference type="ARBA" id="ARBA00022679"/>
    </source>
</evidence>
<proteinExistence type="inferred from homology"/>
<feature type="domain" description="Sulfotransferase" evidence="4">
    <location>
        <begin position="72"/>
        <end position="330"/>
    </location>
</feature>
<dbReference type="InterPro" id="IPR027417">
    <property type="entry name" value="P-loop_NTPase"/>
</dbReference>
<evidence type="ECO:0000256" key="3">
    <source>
        <dbReference type="RuleBase" id="RU361155"/>
    </source>
</evidence>
<dbReference type="Proteomes" id="UP000813462">
    <property type="component" value="Unassembled WGS sequence"/>
</dbReference>
<comment type="similarity">
    <text evidence="1 3">Belongs to the sulfotransferase 1 family.</text>
</comment>